<feature type="compositionally biased region" description="Polar residues" evidence="1">
    <location>
        <begin position="170"/>
        <end position="182"/>
    </location>
</feature>
<comment type="caution">
    <text evidence="3">The sequence shown here is derived from an EMBL/GenBank/DDBJ whole genome shotgun (WGS) entry which is preliminary data.</text>
</comment>
<keyword evidence="2" id="KW-0812">Transmembrane</keyword>
<dbReference type="AlphaFoldDB" id="A0AAV5AG80"/>
<sequence>MSGMRYGLGVPPRNSSGPSRAELLLNLQVLSNSTQATPTPSVEAEHKSNVPTINGSEAGFIGLVVALAAIILICCGLVYYLLRNYPRKGDSSRGVYASTRSKESQGWEQQNNAFDSDSEDDDIEKNHTYRGRVNPPTSVNVLASGQTSSYDDPFDPEKIQASYKKPANSYPPSQLPSHVNDS</sequence>
<feature type="compositionally biased region" description="Polar residues" evidence="1">
    <location>
        <begin position="135"/>
        <end position="150"/>
    </location>
</feature>
<reference evidence="3" key="1">
    <citation type="submission" date="2021-10" db="EMBL/GenBank/DDBJ databases">
        <title>De novo Genome Assembly of Clathrus columnatus (Basidiomycota, Fungi) Using Illumina and Nanopore Sequence Data.</title>
        <authorList>
            <person name="Ogiso-Tanaka E."/>
            <person name="Itagaki H."/>
            <person name="Hosoya T."/>
            <person name="Hosaka K."/>
        </authorList>
    </citation>
    <scope>NUCLEOTIDE SEQUENCE</scope>
    <source>
        <strain evidence="3">MO-923</strain>
    </source>
</reference>
<evidence type="ECO:0000256" key="1">
    <source>
        <dbReference type="SAM" id="MobiDB-lite"/>
    </source>
</evidence>
<accession>A0AAV5AG80</accession>
<keyword evidence="4" id="KW-1185">Reference proteome</keyword>
<feature type="transmembrane region" description="Helical" evidence="2">
    <location>
        <begin position="60"/>
        <end position="82"/>
    </location>
</feature>
<dbReference type="Proteomes" id="UP001050691">
    <property type="component" value="Unassembled WGS sequence"/>
</dbReference>
<feature type="compositionally biased region" description="Polar residues" evidence="1">
    <location>
        <begin position="106"/>
        <end position="115"/>
    </location>
</feature>
<name>A0AAV5AG80_9AGAM</name>
<dbReference type="EMBL" id="BPWL01000007">
    <property type="protein sequence ID" value="GJJ11966.1"/>
    <property type="molecule type" value="Genomic_DNA"/>
</dbReference>
<evidence type="ECO:0000313" key="3">
    <source>
        <dbReference type="EMBL" id="GJJ11966.1"/>
    </source>
</evidence>
<protein>
    <submittedName>
        <fullName evidence="3">Uncharacterized protein</fullName>
    </submittedName>
</protein>
<keyword evidence="2" id="KW-0472">Membrane</keyword>
<gene>
    <name evidence="3" type="ORF">Clacol_006204</name>
</gene>
<organism evidence="3 4">
    <name type="scientific">Clathrus columnatus</name>
    <dbReference type="NCBI Taxonomy" id="1419009"/>
    <lineage>
        <taxon>Eukaryota</taxon>
        <taxon>Fungi</taxon>
        <taxon>Dikarya</taxon>
        <taxon>Basidiomycota</taxon>
        <taxon>Agaricomycotina</taxon>
        <taxon>Agaricomycetes</taxon>
        <taxon>Phallomycetidae</taxon>
        <taxon>Phallales</taxon>
        <taxon>Clathraceae</taxon>
        <taxon>Clathrus</taxon>
    </lineage>
</organism>
<feature type="region of interest" description="Disordered" evidence="1">
    <location>
        <begin position="89"/>
        <end position="182"/>
    </location>
</feature>
<evidence type="ECO:0000313" key="4">
    <source>
        <dbReference type="Proteomes" id="UP001050691"/>
    </source>
</evidence>
<proteinExistence type="predicted"/>
<evidence type="ECO:0000256" key="2">
    <source>
        <dbReference type="SAM" id="Phobius"/>
    </source>
</evidence>
<keyword evidence="2" id="KW-1133">Transmembrane helix</keyword>